<comment type="caution">
    <text evidence="3">The sequence shown here is derived from an EMBL/GenBank/DDBJ whole genome shotgun (WGS) entry which is preliminary data.</text>
</comment>
<evidence type="ECO:0000259" key="2">
    <source>
        <dbReference type="Pfam" id="PF04069"/>
    </source>
</evidence>
<dbReference type="SUPFAM" id="SSF53850">
    <property type="entry name" value="Periplasmic binding protein-like II"/>
    <property type="match status" value="1"/>
</dbReference>
<keyword evidence="4" id="KW-1185">Reference proteome</keyword>
<feature type="domain" description="ABC-type glycine betaine transport system substrate-binding" evidence="2">
    <location>
        <begin position="53"/>
        <end position="318"/>
    </location>
</feature>
<dbReference type="CDD" id="cd13643">
    <property type="entry name" value="PBP2_BCP_2"/>
    <property type="match status" value="1"/>
</dbReference>
<dbReference type="InterPro" id="IPR007210">
    <property type="entry name" value="ABC_Gly_betaine_transp_sub-bd"/>
</dbReference>
<sequence>MSVSVCGSGRPKAALLLAAAGLLVSACGGAKVGEAPAASGEAAAPAKKACGAVNLAINPWVGYEANAAVIAYVAEKELGCQVTKKDLKEEVAWQGFATGEVDAIVENWGHDDLKKKYIEDQKVAVEAGPTGNKGVIGWYVPPWMAQKYPGITDYKNLDKYAGLFTTSESGGKGQLLDGDPSFVTNDAALVKNLHLNYKVVYAGSEAALITGFRQAEAQQKPMLGYFYEPQWFLSEVKLVKVNLPPYTDGCDADAAKVACDYPPYELDKIVSKRFAESGGPAYELVKNFTWTNDDQNLVAKYISEDKMSAEDAAKKWVADNPAKVKAWLPTG</sequence>
<organism evidence="3 4">
    <name type="scientific">Sphaerisporangium rhizosphaerae</name>
    <dbReference type="NCBI Taxonomy" id="2269375"/>
    <lineage>
        <taxon>Bacteria</taxon>
        <taxon>Bacillati</taxon>
        <taxon>Actinomycetota</taxon>
        <taxon>Actinomycetes</taxon>
        <taxon>Streptosporangiales</taxon>
        <taxon>Streptosporangiaceae</taxon>
        <taxon>Sphaerisporangium</taxon>
    </lineage>
</organism>
<feature type="chain" id="PRO_5045693269" evidence="1">
    <location>
        <begin position="31"/>
        <end position="331"/>
    </location>
</feature>
<reference evidence="4" key="1">
    <citation type="journal article" date="2019" name="Int. J. Syst. Evol. Microbiol.">
        <title>The Global Catalogue of Microorganisms (GCM) 10K type strain sequencing project: providing services to taxonomists for standard genome sequencing and annotation.</title>
        <authorList>
            <consortium name="The Broad Institute Genomics Platform"/>
            <consortium name="The Broad Institute Genome Sequencing Center for Infectious Disease"/>
            <person name="Wu L."/>
            <person name="Ma J."/>
        </authorList>
    </citation>
    <scope>NUCLEOTIDE SEQUENCE [LARGE SCALE GENOMIC DNA]</scope>
    <source>
        <strain evidence="4">CECT 7649</strain>
    </source>
</reference>
<name>A0ABW2P8H5_9ACTN</name>
<evidence type="ECO:0000313" key="3">
    <source>
        <dbReference type="EMBL" id="MFC7384068.1"/>
    </source>
</evidence>
<accession>A0ABW2P8H5</accession>
<gene>
    <name evidence="3" type="ORF">ACFQSB_17760</name>
</gene>
<dbReference type="RefSeq" id="WP_380827660.1">
    <property type="nucleotide sequence ID" value="NZ_JBHTCG010000010.1"/>
</dbReference>
<dbReference type="Proteomes" id="UP001596496">
    <property type="component" value="Unassembled WGS sequence"/>
</dbReference>
<dbReference type="Pfam" id="PF04069">
    <property type="entry name" value="OpuAC"/>
    <property type="match status" value="1"/>
</dbReference>
<evidence type="ECO:0000256" key="1">
    <source>
        <dbReference type="SAM" id="SignalP"/>
    </source>
</evidence>
<feature type="signal peptide" evidence="1">
    <location>
        <begin position="1"/>
        <end position="30"/>
    </location>
</feature>
<proteinExistence type="predicted"/>
<dbReference type="Gene3D" id="3.40.190.10">
    <property type="entry name" value="Periplasmic binding protein-like II"/>
    <property type="match status" value="1"/>
</dbReference>
<keyword evidence="1" id="KW-0732">Signal</keyword>
<dbReference type="Gene3D" id="3.40.190.100">
    <property type="entry name" value="Glycine betaine-binding periplasmic protein, domain 2"/>
    <property type="match status" value="1"/>
</dbReference>
<dbReference type="EMBL" id="JBHTCG010000010">
    <property type="protein sequence ID" value="MFC7384068.1"/>
    <property type="molecule type" value="Genomic_DNA"/>
</dbReference>
<protein>
    <submittedName>
        <fullName evidence="3">ABC transporter substrate-binding protein</fullName>
    </submittedName>
</protein>
<evidence type="ECO:0000313" key="4">
    <source>
        <dbReference type="Proteomes" id="UP001596496"/>
    </source>
</evidence>